<feature type="region of interest" description="Disordered" evidence="1">
    <location>
        <begin position="1"/>
        <end position="33"/>
    </location>
</feature>
<dbReference type="Proteomes" id="UP000054107">
    <property type="component" value="Unassembled WGS sequence"/>
</dbReference>
<dbReference type="AlphaFoldDB" id="A0A0B7NKV4"/>
<dbReference type="EMBL" id="LN734017">
    <property type="protein sequence ID" value="CEP19256.1"/>
    <property type="molecule type" value="Genomic_DNA"/>
</dbReference>
<gene>
    <name evidence="2" type="primary">PARPA_13569.1 scaffold 46959</name>
</gene>
<proteinExistence type="predicted"/>
<dbReference type="OrthoDB" id="2269074at2759"/>
<keyword evidence="3" id="KW-1185">Reference proteome</keyword>
<organism evidence="2 3">
    <name type="scientific">Parasitella parasitica</name>
    <dbReference type="NCBI Taxonomy" id="35722"/>
    <lineage>
        <taxon>Eukaryota</taxon>
        <taxon>Fungi</taxon>
        <taxon>Fungi incertae sedis</taxon>
        <taxon>Mucoromycota</taxon>
        <taxon>Mucoromycotina</taxon>
        <taxon>Mucoromycetes</taxon>
        <taxon>Mucorales</taxon>
        <taxon>Mucorineae</taxon>
        <taxon>Mucoraceae</taxon>
        <taxon>Parasitella</taxon>
    </lineage>
</organism>
<evidence type="ECO:0000313" key="3">
    <source>
        <dbReference type="Proteomes" id="UP000054107"/>
    </source>
</evidence>
<evidence type="ECO:0000256" key="1">
    <source>
        <dbReference type="SAM" id="MobiDB-lite"/>
    </source>
</evidence>
<sequence>MGGVHNINKIKGHSKDRKARIAKSAAKAKRPTIPSVTTKRVITKKKQKQLEKALRNEKKLLASKGLIDYEEDMNDVVLPSPGRQRVITACIPSDEILAAAAAGPGTTLGSPQ</sequence>
<protein>
    <submittedName>
        <fullName evidence="2">Uncharacterized protein</fullName>
    </submittedName>
</protein>
<feature type="compositionally biased region" description="Basic residues" evidence="1">
    <location>
        <begin position="8"/>
        <end position="30"/>
    </location>
</feature>
<name>A0A0B7NKV4_9FUNG</name>
<reference evidence="2 3" key="1">
    <citation type="submission" date="2014-09" db="EMBL/GenBank/DDBJ databases">
        <authorList>
            <person name="Ellenberger Sabrina"/>
        </authorList>
    </citation>
    <scope>NUCLEOTIDE SEQUENCE [LARGE SCALE GENOMIC DNA]</scope>
    <source>
        <strain evidence="2 3">CBS 412.66</strain>
    </source>
</reference>
<evidence type="ECO:0000313" key="2">
    <source>
        <dbReference type="EMBL" id="CEP19256.1"/>
    </source>
</evidence>
<accession>A0A0B7NKV4</accession>